<feature type="transmembrane region" description="Helical" evidence="1">
    <location>
        <begin position="61"/>
        <end position="79"/>
    </location>
</feature>
<organism evidence="3 4">
    <name type="scientific">Thermomonas carbonis</name>
    <dbReference type="NCBI Taxonomy" id="1463158"/>
    <lineage>
        <taxon>Bacteria</taxon>
        <taxon>Pseudomonadati</taxon>
        <taxon>Pseudomonadota</taxon>
        <taxon>Gammaproteobacteria</taxon>
        <taxon>Lysobacterales</taxon>
        <taxon>Lysobacteraceae</taxon>
        <taxon>Thermomonas</taxon>
    </lineage>
</organism>
<dbReference type="GO" id="GO:0016020">
    <property type="term" value="C:membrane"/>
    <property type="evidence" value="ECO:0007669"/>
    <property type="project" value="InterPro"/>
</dbReference>
<evidence type="ECO:0000259" key="2">
    <source>
        <dbReference type="Pfam" id="PF00892"/>
    </source>
</evidence>
<dbReference type="AlphaFoldDB" id="A0A7G9SUI8"/>
<feature type="transmembrane region" description="Helical" evidence="1">
    <location>
        <begin position="85"/>
        <end position="106"/>
    </location>
</feature>
<dbReference type="Pfam" id="PF00892">
    <property type="entry name" value="EamA"/>
    <property type="match status" value="2"/>
</dbReference>
<evidence type="ECO:0000313" key="4">
    <source>
        <dbReference type="Proteomes" id="UP000515804"/>
    </source>
</evidence>
<feature type="transmembrane region" description="Helical" evidence="1">
    <location>
        <begin position="251"/>
        <end position="268"/>
    </location>
</feature>
<dbReference type="SUPFAM" id="SSF103481">
    <property type="entry name" value="Multidrug resistance efflux transporter EmrE"/>
    <property type="match status" value="2"/>
</dbReference>
<dbReference type="PANTHER" id="PTHR22911">
    <property type="entry name" value="ACYL-MALONYL CONDENSING ENZYME-RELATED"/>
    <property type="match status" value="1"/>
</dbReference>
<dbReference type="Gene3D" id="1.10.3730.20">
    <property type="match status" value="1"/>
</dbReference>
<accession>A0A7G9SUI8</accession>
<feature type="transmembrane region" description="Helical" evidence="1">
    <location>
        <begin position="169"/>
        <end position="190"/>
    </location>
</feature>
<feature type="transmembrane region" description="Helical" evidence="1">
    <location>
        <begin position="135"/>
        <end position="157"/>
    </location>
</feature>
<dbReference type="InterPro" id="IPR000620">
    <property type="entry name" value="EamA_dom"/>
</dbReference>
<protein>
    <submittedName>
        <fullName evidence="3">DMT family transporter</fullName>
    </submittedName>
</protein>
<feature type="domain" description="EamA" evidence="2">
    <location>
        <begin position="2"/>
        <end position="128"/>
    </location>
</feature>
<gene>
    <name evidence="3" type="ORF">H9L16_03290</name>
</gene>
<feature type="transmembrane region" description="Helical" evidence="1">
    <location>
        <begin position="29"/>
        <end position="49"/>
    </location>
</feature>
<dbReference type="PANTHER" id="PTHR22911:SF103">
    <property type="entry name" value="BLR2811 PROTEIN"/>
    <property type="match status" value="1"/>
</dbReference>
<evidence type="ECO:0000313" key="3">
    <source>
        <dbReference type="EMBL" id="QNN71513.1"/>
    </source>
</evidence>
<keyword evidence="1" id="KW-1133">Transmembrane helix</keyword>
<feature type="transmembrane region" description="Helical" evidence="1">
    <location>
        <begin position="196"/>
        <end position="214"/>
    </location>
</feature>
<keyword evidence="1" id="KW-0812">Transmembrane</keyword>
<feature type="transmembrane region" description="Helical" evidence="1">
    <location>
        <begin position="113"/>
        <end position="129"/>
    </location>
</feature>
<dbReference type="InterPro" id="IPR037185">
    <property type="entry name" value="EmrE-like"/>
</dbReference>
<sequence length="280" mass="29974">MLVSILLFSLMDAGLKTLSTHYPPFQVAAMRGASSLPLVLVWALWSVGWRPLLQVRWPLHLLRGVLGIMMMASFVYALGQLPLSTAYSIFFVAPLLITALSVPILGERVGPRRWTAITIGLLGVLVVLRPTGEGVLTTAGLAVLVAALGYAVSAITVRVLARTDSTQAITFWLLALMALGAGALAWPNWVPLRAEHAWIIGGIGIAGAIGQYAITEAFRLGEASLIAPLEYTALVWGVALDLALWGVLPDAITWFGAAIIIASGLYLIRREKVHAEAEHP</sequence>
<keyword evidence="4" id="KW-1185">Reference proteome</keyword>
<reference evidence="3 4" key="1">
    <citation type="submission" date="2020-08" db="EMBL/GenBank/DDBJ databases">
        <title>Genome sequence of Thermomonas carbonis KCTC 42013T.</title>
        <authorList>
            <person name="Hyun D.-W."/>
            <person name="Bae J.-W."/>
        </authorList>
    </citation>
    <scope>NUCLEOTIDE SEQUENCE [LARGE SCALE GENOMIC DNA]</scope>
    <source>
        <strain evidence="3 4">KCTC 42013</strain>
    </source>
</reference>
<name>A0A7G9SUI8_9GAMM</name>
<evidence type="ECO:0000256" key="1">
    <source>
        <dbReference type="SAM" id="Phobius"/>
    </source>
</evidence>
<feature type="domain" description="EamA" evidence="2">
    <location>
        <begin position="141"/>
        <end position="263"/>
    </location>
</feature>
<feature type="transmembrane region" description="Helical" evidence="1">
    <location>
        <begin position="226"/>
        <end position="245"/>
    </location>
</feature>
<proteinExistence type="predicted"/>
<dbReference type="KEGG" id="tcn:H9L16_03290"/>
<dbReference type="Proteomes" id="UP000515804">
    <property type="component" value="Chromosome"/>
</dbReference>
<keyword evidence="1" id="KW-0472">Membrane</keyword>
<dbReference type="RefSeq" id="WP_187554026.1">
    <property type="nucleotide sequence ID" value="NZ_CP060719.1"/>
</dbReference>
<dbReference type="EMBL" id="CP060719">
    <property type="protein sequence ID" value="QNN71513.1"/>
    <property type="molecule type" value="Genomic_DNA"/>
</dbReference>